<dbReference type="GO" id="GO:0006508">
    <property type="term" value="P:proteolysis"/>
    <property type="evidence" value="ECO:0007669"/>
    <property type="project" value="UniProtKB-KW"/>
</dbReference>
<feature type="transmembrane region" description="Helical" evidence="1">
    <location>
        <begin position="68"/>
        <end position="86"/>
    </location>
</feature>
<keyword evidence="2" id="KW-0378">Hydrolase</keyword>
<protein>
    <submittedName>
        <fullName evidence="2">CPBP family intramembrane metalloprotease</fullName>
    </submittedName>
</protein>
<keyword evidence="1" id="KW-1133">Transmembrane helix</keyword>
<keyword evidence="2" id="KW-0645">Protease</keyword>
<evidence type="ECO:0000256" key="1">
    <source>
        <dbReference type="SAM" id="Phobius"/>
    </source>
</evidence>
<gene>
    <name evidence="2" type="ORF">CEY15_05125</name>
</gene>
<dbReference type="AlphaFoldDB" id="A0A2A2WSV5"/>
<dbReference type="EMBL" id="NTGA01000009">
    <property type="protein sequence ID" value="PAY24123.1"/>
    <property type="molecule type" value="Genomic_DNA"/>
</dbReference>
<name>A0A2A2WSV5_9ACTN</name>
<reference evidence="3" key="1">
    <citation type="submission" date="2017-09" db="EMBL/GenBank/DDBJ databases">
        <authorList>
            <person name="Zhang Y."/>
            <person name="Huang X."/>
            <person name="Liu J."/>
            <person name="Lu L."/>
            <person name="Peng K."/>
        </authorList>
    </citation>
    <scope>NUCLEOTIDE SEQUENCE [LARGE SCALE GENOMIC DNA]</scope>
    <source>
        <strain evidence="3">S-XJ-1</strain>
    </source>
</reference>
<dbReference type="GO" id="GO:0008237">
    <property type="term" value="F:metallopeptidase activity"/>
    <property type="evidence" value="ECO:0007669"/>
    <property type="project" value="UniProtKB-KW"/>
</dbReference>
<comment type="caution">
    <text evidence="2">The sequence shown here is derived from an EMBL/GenBank/DDBJ whole genome shotgun (WGS) entry which is preliminary data.</text>
</comment>
<sequence length="134" mass="14214">MTAGRIDPMPEPAPTTLLGRYRHAFRTGEMETAPVPPTRRRLVVVVITLVVGTAVSAWALRIPPGDTMFYPATALLAAVWLVGAFASGPIRVGCEPYRPGRPILSSVLAATALALVFCVGAVVVAQIEPLREPV</sequence>
<evidence type="ECO:0000313" key="3">
    <source>
        <dbReference type="Proteomes" id="UP000218810"/>
    </source>
</evidence>
<feature type="transmembrane region" description="Helical" evidence="1">
    <location>
        <begin position="107"/>
        <end position="127"/>
    </location>
</feature>
<dbReference type="Proteomes" id="UP000218810">
    <property type="component" value="Unassembled WGS sequence"/>
</dbReference>
<accession>A0A2A2WSV5</accession>
<keyword evidence="3" id="KW-1185">Reference proteome</keyword>
<feature type="transmembrane region" description="Helical" evidence="1">
    <location>
        <begin position="42"/>
        <end position="62"/>
    </location>
</feature>
<keyword evidence="1" id="KW-0472">Membrane</keyword>
<keyword evidence="1" id="KW-0812">Transmembrane</keyword>
<keyword evidence="2" id="KW-0482">Metalloprotease</keyword>
<organism evidence="2 3">
    <name type="scientific">Dietzia natronolimnaea</name>
    <dbReference type="NCBI Taxonomy" id="161920"/>
    <lineage>
        <taxon>Bacteria</taxon>
        <taxon>Bacillati</taxon>
        <taxon>Actinomycetota</taxon>
        <taxon>Actinomycetes</taxon>
        <taxon>Mycobacteriales</taxon>
        <taxon>Dietziaceae</taxon>
        <taxon>Dietzia</taxon>
    </lineage>
</organism>
<proteinExistence type="predicted"/>
<evidence type="ECO:0000313" key="2">
    <source>
        <dbReference type="EMBL" id="PAY24123.1"/>
    </source>
</evidence>
<feature type="non-terminal residue" evidence="2">
    <location>
        <position position="134"/>
    </location>
</feature>